<dbReference type="InterPro" id="IPR012337">
    <property type="entry name" value="RNaseH-like_sf"/>
</dbReference>
<dbReference type="Proteomes" id="UP000438983">
    <property type="component" value="Chromosome"/>
</dbReference>
<dbReference type="Pfam" id="PF09299">
    <property type="entry name" value="Mu-transpos_C"/>
    <property type="match status" value="1"/>
</dbReference>
<sequence>MTDQLVSGELVVAKGKLATVKMVFSDKHVRVIISASGEALIVSRRDIERIAGVADKLSVANEVRLNVNDYTEDELSLAAERYNVIKKWRLAEVTVSQACLLLNVSRSYFFQLAKKFDEDVGPLSLVLQKRGVKEGVTRLDESVEVAIFEATKKVYASRGASYSKVWVEVDVKCKEQGLPSPCKDTVLRRVRSILSEKNRLKIKRGPDAAAQKFTARAGKKTVQRPLQWVQMDHTLVDIILLADDRVHVIGRPWLTVAIDVYTRVILGYYLSLHVPSAVSVACALSQSVLPKVGFARAVGIDSDDYPYYGKPEVLHMDNAAEFTSAKFKAGCEAFGIHPAYRPIGQKHFGGHVERLIGTFMTTKVHLLKGTTMSNSVARRDLNSEKSATMTFSDFFGWFAREVVVYHSTIHSALKISPRQAWADYFAPNGGTPYPPKLSDPEQLKLWFMPQESRKVNPDGIKLHGQVYWDPVLTPFVGTNHAIVKSDPFNMNQVWVKLNGQFCPISLADLTGQAPSYEEYRASKFHPQAVRAGAIDDDRGRKAYRAKLEIEAESTKLTRKARRRHAAEKAYSDAYPAPASDNSLVKSDKNKPDYSTPPKKFMPEDLK</sequence>
<dbReference type="GO" id="GO:0003676">
    <property type="term" value="F:nucleic acid binding"/>
    <property type="evidence" value="ECO:0007669"/>
    <property type="project" value="InterPro"/>
</dbReference>
<dbReference type="AlphaFoldDB" id="A0A6I6LL19"/>
<evidence type="ECO:0000256" key="1">
    <source>
        <dbReference type="SAM" id="MobiDB-lite"/>
    </source>
</evidence>
<dbReference type="InterPro" id="IPR009004">
    <property type="entry name" value="Transposase_Mu_C"/>
</dbReference>
<feature type="region of interest" description="Disordered" evidence="1">
    <location>
        <begin position="554"/>
        <end position="606"/>
    </location>
</feature>
<evidence type="ECO:0000313" key="4">
    <source>
        <dbReference type="Proteomes" id="UP000438983"/>
    </source>
</evidence>
<dbReference type="EMBL" id="CP046902">
    <property type="protein sequence ID" value="QGZ31148.1"/>
    <property type="molecule type" value="Genomic_DNA"/>
</dbReference>
<dbReference type="Gene3D" id="3.30.420.10">
    <property type="entry name" value="Ribonuclease H-like superfamily/Ribonuclease H"/>
    <property type="match status" value="1"/>
</dbReference>
<dbReference type="RefSeq" id="WP_158188612.1">
    <property type="nucleotide sequence ID" value="NZ_CP046902.1"/>
</dbReference>
<feature type="compositionally biased region" description="Basic residues" evidence="1">
    <location>
        <begin position="556"/>
        <end position="565"/>
    </location>
</feature>
<proteinExistence type="predicted"/>
<dbReference type="InterPro" id="IPR015378">
    <property type="entry name" value="Transposase-like_Mu_C"/>
</dbReference>
<evidence type="ECO:0000259" key="2">
    <source>
        <dbReference type="PROSITE" id="PS50994"/>
    </source>
</evidence>
<name>A0A6I6LL19_STUST</name>
<accession>A0A6I6LL19</accession>
<reference evidence="3 4" key="1">
    <citation type="submission" date="2019-12" db="EMBL/GenBank/DDBJ databases">
        <title>Complete genome sequence of Pseudomonas stutzeri.</title>
        <authorList>
            <person name="Lim S.R."/>
            <person name="Kim J.H."/>
        </authorList>
    </citation>
    <scope>NUCLEOTIDE SEQUENCE [LARGE SCALE GENOMIC DNA]</scope>
    <source>
        <strain evidence="3 4">PM101005</strain>
    </source>
</reference>
<dbReference type="SUPFAM" id="SSF53098">
    <property type="entry name" value="Ribonuclease H-like"/>
    <property type="match status" value="1"/>
</dbReference>
<feature type="domain" description="Integrase catalytic" evidence="2">
    <location>
        <begin position="221"/>
        <end position="425"/>
    </location>
</feature>
<dbReference type="OrthoDB" id="501284at2"/>
<dbReference type="GO" id="GO:0015074">
    <property type="term" value="P:DNA integration"/>
    <property type="evidence" value="ECO:0007669"/>
    <property type="project" value="InterPro"/>
</dbReference>
<dbReference type="InterPro" id="IPR036397">
    <property type="entry name" value="RNaseH_sf"/>
</dbReference>
<dbReference type="InterPro" id="IPR001584">
    <property type="entry name" value="Integrase_cat-core"/>
</dbReference>
<organism evidence="3 4">
    <name type="scientific">Stutzerimonas stutzeri</name>
    <name type="common">Pseudomonas stutzeri</name>
    <dbReference type="NCBI Taxonomy" id="316"/>
    <lineage>
        <taxon>Bacteria</taxon>
        <taxon>Pseudomonadati</taxon>
        <taxon>Pseudomonadota</taxon>
        <taxon>Gammaproteobacteria</taxon>
        <taxon>Pseudomonadales</taxon>
        <taxon>Pseudomonadaceae</taxon>
        <taxon>Stutzerimonas</taxon>
    </lineage>
</organism>
<gene>
    <name evidence="3" type="ORF">GQA94_14160</name>
</gene>
<dbReference type="PROSITE" id="PS50994">
    <property type="entry name" value="INTEGRASE"/>
    <property type="match status" value="1"/>
</dbReference>
<dbReference type="SUPFAM" id="SSF50610">
    <property type="entry name" value="mu transposase, C-terminal domain"/>
    <property type="match status" value="1"/>
</dbReference>
<evidence type="ECO:0000313" key="3">
    <source>
        <dbReference type="EMBL" id="QGZ31148.1"/>
    </source>
</evidence>
<protein>
    <submittedName>
        <fullName evidence="3">DDE-type integrase/transposase/recombinase</fullName>
    </submittedName>
</protein>